<dbReference type="PANTHER" id="PTHR46910:SF17">
    <property type="entry name" value="SCFA-RELATED"/>
    <property type="match status" value="1"/>
</dbReference>
<dbReference type="InterPro" id="IPR001138">
    <property type="entry name" value="Zn2Cys6_DnaBD"/>
</dbReference>
<dbReference type="InterPro" id="IPR007219">
    <property type="entry name" value="XnlR_reg_dom"/>
</dbReference>
<comment type="caution">
    <text evidence="4">The sequence shown here is derived from an EMBL/GenBank/DDBJ whole genome shotgun (WGS) entry which is preliminary data.</text>
</comment>
<dbReference type="InterPro" id="IPR036864">
    <property type="entry name" value="Zn2-C6_fun-type_DNA-bd_sf"/>
</dbReference>
<dbReference type="EMBL" id="JAGPXF010000002">
    <property type="protein sequence ID" value="KAH7257866.1"/>
    <property type="molecule type" value="Genomic_DNA"/>
</dbReference>
<keyword evidence="1" id="KW-0479">Metal-binding</keyword>
<dbReference type="InterPro" id="IPR050987">
    <property type="entry name" value="AtrR-like"/>
</dbReference>
<protein>
    <submittedName>
        <fullName evidence="4">Fungal-specific transcription factor</fullName>
    </submittedName>
</protein>
<dbReference type="CDD" id="cd00067">
    <property type="entry name" value="GAL4"/>
    <property type="match status" value="1"/>
</dbReference>
<accession>A0A8K0S7R0</accession>
<dbReference type="Proteomes" id="UP000813427">
    <property type="component" value="Unassembled WGS sequence"/>
</dbReference>
<name>A0A8K0S7R0_9HYPO</name>
<dbReference type="PROSITE" id="PS00463">
    <property type="entry name" value="ZN2_CY6_FUNGAL_1"/>
    <property type="match status" value="1"/>
</dbReference>
<gene>
    <name evidence="4" type="ORF">BKA59DRAFT_542763</name>
</gene>
<keyword evidence="5" id="KW-1185">Reference proteome</keyword>
<dbReference type="CDD" id="cd12148">
    <property type="entry name" value="fungal_TF_MHR"/>
    <property type="match status" value="1"/>
</dbReference>
<feature type="domain" description="Zn(2)-C6 fungal-type" evidence="3">
    <location>
        <begin position="12"/>
        <end position="41"/>
    </location>
</feature>
<dbReference type="SMART" id="SM00066">
    <property type="entry name" value="GAL4"/>
    <property type="match status" value="1"/>
</dbReference>
<dbReference type="AlphaFoldDB" id="A0A8K0S7R0"/>
<evidence type="ECO:0000313" key="5">
    <source>
        <dbReference type="Proteomes" id="UP000813427"/>
    </source>
</evidence>
<dbReference type="Pfam" id="PF00172">
    <property type="entry name" value="Zn_clus"/>
    <property type="match status" value="1"/>
</dbReference>
<evidence type="ECO:0000313" key="4">
    <source>
        <dbReference type="EMBL" id="KAH7257866.1"/>
    </source>
</evidence>
<dbReference type="SUPFAM" id="SSF57701">
    <property type="entry name" value="Zn2/Cys6 DNA-binding domain"/>
    <property type="match status" value="1"/>
</dbReference>
<evidence type="ECO:0000256" key="2">
    <source>
        <dbReference type="ARBA" id="ARBA00023242"/>
    </source>
</evidence>
<reference evidence="4" key="1">
    <citation type="journal article" date="2021" name="Nat. Commun.">
        <title>Genetic determinants of endophytism in the Arabidopsis root mycobiome.</title>
        <authorList>
            <person name="Mesny F."/>
            <person name="Miyauchi S."/>
            <person name="Thiergart T."/>
            <person name="Pickel B."/>
            <person name="Atanasova L."/>
            <person name="Karlsson M."/>
            <person name="Huettel B."/>
            <person name="Barry K.W."/>
            <person name="Haridas S."/>
            <person name="Chen C."/>
            <person name="Bauer D."/>
            <person name="Andreopoulos W."/>
            <person name="Pangilinan J."/>
            <person name="LaButti K."/>
            <person name="Riley R."/>
            <person name="Lipzen A."/>
            <person name="Clum A."/>
            <person name="Drula E."/>
            <person name="Henrissat B."/>
            <person name="Kohler A."/>
            <person name="Grigoriev I.V."/>
            <person name="Martin F.M."/>
            <person name="Hacquard S."/>
        </authorList>
    </citation>
    <scope>NUCLEOTIDE SEQUENCE</scope>
    <source>
        <strain evidence="4">MPI-SDFR-AT-0068</strain>
    </source>
</reference>
<evidence type="ECO:0000259" key="3">
    <source>
        <dbReference type="PROSITE" id="PS50048"/>
    </source>
</evidence>
<dbReference type="Gene3D" id="4.10.240.10">
    <property type="entry name" value="Zn(2)-C6 fungal-type DNA-binding domain"/>
    <property type="match status" value="1"/>
</dbReference>
<dbReference type="PROSITE" id="PS50048">
    <property type="entry name" value="ZN2_CY6_FUNGAL_2"/>
    <property type="match status" value="1"/>
</dbReference>
<dbReference type="Pfam" id="PF04082">
    <property type="entry name" value="Fungal_trans"/>
    <property type="match status" value="1"/>
</dbReference>
<evidence type="ECO:0000256" key="1">
    <source>
        <dbReference type="ARBA" id="ARBA00022723"/>
    </source>
</evidence>
<dbReference type="SMART" id="SM00906">
    <property type="entry name" value="Fungal_trans"/>
    <property type="match status" value="1"/>
</dbReference>
<keyword evidence="2" id="KW-0539">Nucleus</keyword>
<dbReference type="PANTHER" id="PTHR46910">
    <property type="entry name" value="TRANSCRIPTION FACTOR PDR1"/>
    <property type="match status" value="1"/>
</dbReference>
<dbReference type="OrthoDB" id="3266505at2759"/>
<sequence>MGKGTQRKVATACDRCRRQKLKCDIERPCTLCARANVECVSRSDYRWRHHKTPMEQARSTRDGPVTKRRRLDPQPAITDLSSAENIVDSAAEGSWNSSSTIRLVEEAFQHHEAISPEGPETSALSSATWAQPYPKTFSNSGEDVVCGSLGKLLSNHVRRTHEPQNSCRVRSSTIEQELSSLLPGLEPATILVDNYFDRIHWFMLLFHQDSFRKKLQELYVPSFHPSGQSTEISGRVGFVVVLLAVLATSLHHISEAQKQRLQSHGIEPQSLKEGILANLKLKFLDVVSLGSLEAVQFCVLLGSYYLYHGEPEIAWPMCGSGLRIAQALNLHRKVSSNGSRDRALDQTIGDRKRAWWAVYEIETFCSMLYGFPLGFSDSDCDVEALDPFDEYSRSTSEARLTRQPTLLFYKCSMSDLSAIVKSTLIDLYGARRSGDQQNSCGPKSLINRVTTLNKRLSDWNRSLTPELRFDISRAVPDSHTGSSKASERAFEDHIFRLQALALKLAYENARILIHRPLLSFKMVCSSSISQSGALERPDPFRLAMHECRDAALEISQVASTPYLREASETYAIAFVSLHLLTAGVTLCISISLDALSVQSFESKLGMRQLMQVQTMLKDKSIVASQGLDIMRKLMSLVMAKEIDAMFETEPPSTTTEHTRTSIPAYVSRDEDLMVNSGEDDPEQNSASIQTDVLTDIGLDLQTLGNTNVITAEANNMTYEDQNVDFCENNLLNDALLEYEQVTSFPFTEETISDQDTTGLGFGQNQSWIWGWNFTEEF</sequence>
<proteinExistence type="predicted"/>
<dbReference type="GO" id="GO:0003677">
    <property type="term" value="F:DNA binding"/>
    <property type="evidence" value="ECO:0007669"/>
    <property type="project" value="InterPro"/>
</dbReference>
<dbReference type="GO" id="GO:0006351">
    <property type="term" value="P:DNA-templated transcription"/>
    <property type="evidence" value="ECO:0007669"/>
    <property type="project" value="InterPro"/>
</dbReference>
<dbReference type="GO" id="GO:0000981">
    <property type="term" value="F:DNA-binding transcription factor activity, RNA polymerase II-specific"/>
    <property type="evidence" value="ECO:0007669"/>
    <property type="project" value="InterPro"/>
</dbReference>
<organism evidence="4 5">
    <name type="scientific">Fusarium tricinctum</name>
    <dbReference type="NCBI Taxonomy" id="61284"/>
    <lineage>
        <taxon>Eukaryota</taxon>
        <taxon>Fungi</taxon>
        <taxon>Dikarya</taxon>
        <taxon>Ascomycota</taxon>
        <taxon>Pezizomycotina</taxon>
        <taxon>Sordariomycetes</taxon>
        <taxon>Hypocreomycetidae</taxon>
        <taxon>Hypocreales</taxon>
        <taxon>Nectriaceae</taxon>
        <taxon>Fusarium</taxon>
        <taxon>Fusarium tricinctum species complex</taxon>
    </lineage>
</organism>
<dbReference type="GO" id="GO:0008270">
    <property type="term" value="F:zinc ion binding"/>
    <property type="evidence" value="ECO:0007669"/>
    <property type="project" value="InterPro"/>
</dbReference>